<dbReference type="EMBL" id="CM003105">
    <property type="protein sequence ID" value="KUI72295.1"/>
    <property type="molecule type" value="Genomic_DNA"/>
</dbReference>
<sequence length="143" mass="16323">MYFSLEKETAAVTAVRLMAGDIPHGSGREHHHHDHTAGTSSPEEKATVNLVDWFAGKQPYKAVSKNSHHEDSHHKNSSGHHRDKAHQEERRSEPSPQEEDNTQAPTRRQTQRAFDRWDGLRRRFASKRLRDNVGDNTSGGRRT</sequence>
<evidence type="ECO:0000313" key="2">
    <source>
        <dbReference type="EMBL" id="KUI72295.1"/>
    </source>
</evidence>
<reference evidence="2" key="1">
    <citation type="submission" date="2014-12" db="EMBL/GenBank/DDBJ databases">
        <title>Genome Sequence of Valsa Canker Pathogens Uncovers a Specific Adaption of Colonization on Woody Bark.</title>
        <authorList>
            <person name="Yin Z."/>
            <person name="Liu H."/>
            <person name="Gao X."/>
            <person name="Li Z."/>
            <person name="Song N."/>
            <person name="Ke X."/>
            <person name="Dai Q."/>
            <person name="Wu Y."/>
            <person name="Sun Y."/>
            <person name="Xu J.-R."/>
            <person name="Kang Z.K."/>
            <person name="Wang L."/>
            <person name="Huang L."/>
        </authorList>
    </citation>
    <scope>NUCLEOTIDE SEQUENCE [LARGE SCALE GENOMIC DNA]</scope>
    <source>
        <strain evidence="2">03-8</strain>
    </source>
</reference>
<evidence type="ECO:0000256" key="1">
    <source>
        <dbReference type="SAM" id="MobiDB-lite"/>
    </source>
</evidence>
<feature type="compositionally biased region" description="Polar residues" evidence="1">
    <location>
        <begin position="102"/>
        <end position="112"/>
    </location>
</feature>
<dbReference type="AlphaFoldDB" id="A0A194W886"/>
<name>A0A194W886_CYTMA</name>
<dbReference type="Proteomes" id="UP000078559">
    <property type="component" value="Chromosome 8"/>
</dbReference>
<protein>
    <submittedName>
        <fullName evidence="2">Uncharacterized protein</fullName>
    </submittedName>
</protein>
<organism evidence="2 3">
    <name type="scientific">Cytospora mali</name>
    <name type="common">Apple Valsa canker fungus</name>
    <name type="synonym">Valsa mali</name>
    <dbReference type="NCBI Taxonomy" id="578113"/>
    <lineage>
        <taxon>Eukaryota</taxon>
        <taxon>Fungi</taxon>
        <taxon>Dikarya</taxon>
        <taxon>Ascomycota</taxon>
        <taxon>Pezizomycotina</taxon>
        <taxon>Sordariomycetes</taxon>
        <taxon>Sordariomycetidae</taxon>
        <taxon>Diaporthales</taxon>
        <taxon>Cytosporaceae</taxon>
        <taxon>Cytospora</taxon>
    </lineage>
</organism>
<accession>A0A194W886</accession>
<feature type="compositionally biased region" description="Polar residues" evidence="1">
    <location>
        <begin position="134"/>
        <end position="143"/>
    </location>
</feature>
<feature type="region of interest" description="Disordered" evidence="1">
    <location>
        <begin position="20"/>
        <end position="143"/>
    </location>
</feature>
<evidence type="ECO:0000313" key="3">
    <source>
        <dbReference type="Proteomes" id="UP000078559"/>
    </source>
</evidence>
<keyword evidence="3" id="KW-1185">Reference proteome</keyword>
<proteinExistence type="predicted"/>
<gene>
    <name evidence="2" type="ORF">VM1G_11794</name>
</gene>
<feature type="compositionally biased region" description="Basic residues" evidence="1">
    <location>
        <begin position="75"/>
        <end position="84"/>
    </location>
</feature>